<evidence type="ECO:0000313" key="6">
    <source>
        <dbReference type="Proteomes" id="UP000564496"/>
    </source>
</evidence>
<dbReference type="SUPFAM" id="SSF52266">
    <property type="entry name" value="SGNH hydrolase"/>
    <property type="match status" value="1"/>
</dbReference>
<dbReference type="InterPro" id="IPR036514">
    <property type="entry name" value="SGNH_hydro_sf"/>
</dbReference>
<feature type="disulfide bond" evidence="2">
    <location>
        <begin position="179"/>
        <end position="228"/>
    </location>
</feature>
<proteinExistence type="predicted"/>
<evidence type="ECO:0000256" key="2">
    <source>
        <dbReference type="PIRSR" id="PIRSR637460-2"/>
    </source>
</evidence>
<dbReference type="Gene3D" id="3.40.50.1110">
    <property type="entry name" value="SGNH hydrolase"/>
    <property type="match status" value="1"/>
</dbReference>
<feature type="domain" description="SGNH hydrolase-type esterase" evidence="4">
    <location>
        <begin position="36"/>
        <end position="252"/>
    </location>
</feature>
<feature type="active site" description="Nucleophile" evidence="1">
    <location>
        <position position="39"/>
    </location>
</feature>
<keyword evidence="3" id="KW-0732">Signal</keyword>
<feature type="active site" evidence="1">
    <location>
        <position position="246"/>
    </location>
</feature>
<dbReference type="Pfam" id="PF13472">
    <property type="entry name" value="Lipase_GDSL_2"/>
    <property type="match status" value="1"/>
</dbReference>
<dbReference type="InterPro" id="IPR037460">
    <property type="entry name" value="SEST-like"/>
</dbReference>
<dbReference type="PANTHER" id="PTHR37981:SF1">
    <property type="entry name" value="SGNH HYDROLASE-TYPE ESTERASE DOMAIN-CONTAINING PROTEIN"/>
    <property type="match status" value="1"/>
</dbReference>
<evidence type="ECO:0000259" key="4">
    <source>
        <dbReference type="Pfam" id="PF13472"/>
    </source>
</evidence>
<keyword evidence="6" id="KW-1185">Reference proteome</keyword>
<comment type="caution">
    <text evidence="5">The sequence shown here is derived from an EMBL/GenBank/DDBJ whole genome shotgun (WGS) entry which is preliminary data.</text>
</comment>
<keyword evidence="2" id="KW-1015">Disulfide bond</keyword>
<accession>A0A7Z0ITH1</accession>
<feature type="disulfide bond" evidence="2">
    <location>
        <begin position="55"/>
        <end position="80"/>
    </location>
</feature>
<evidence type="ECO:0000256" key="3">
    <source>
        <dbReference type="SAM" id="SignalP"/>
    </source>
</evidence>
<dbReference type="EMBL" id="JACBZR010000001">
    <property type="protein sequence ID" value="NYI79144.1"/>
    <property type="molecule type" value="Genomic_DNA"/>
</dbReference>
<dbReference type="CDD" id="cd01823">
    <property type="entry name" value="SEST_like"/>
    <property type="match status" value="1"/>
</dbReference>
<reference evidence="5 6" key="1">
    <citation type="submission" date="2020-07" db="EMBL/GenBank/DDBJ databases">
        <title>Sequencing the genomes of 1000 actinobacteria strains.</title>
        <authorList>
            <person name="Klenk H.-P."/>
        </authorList>
    </citation>
    <scope>NUCLEOTIDE SEQUENCE [LARGE SCALE GENOMIC DNA]</scope>
    <source>
        <strain evidence="5 6">DSM 26487</strain>
    </source>
</reference>
<dbReference type="Proteomes" id="UP000564496">
    <property type="component" value="Unassembled WGS sequence"/>
</dbReference>
<evidence type="ECO:0000256" key="1">
    <source>
        <dbReference type="PIRSR" id="PIRSR637460-1"/>
    </source>
</evidence>
<sequence length="265" mass="27561">MLRLPVRTAIALAAFTLATPQLSAAQAATPDEYAGLGDSYSAGNGAYSSNLDVGCGRNTYAYPYVVAQARPNTHLTFVACQSAVTDDVVSSQVNSLSADTDYVSITIGGNDVGFANLIFNCAGSFSFNCENAANDTKAKITNELPAKLDRAYAAIRAKAPSATVAVLGYPRLFGNDLSCAAADGITAQEAVWANEISDMLDTTTADRAAAAGFSYKSSIASFTKHDVCAVTPYVNGKSWSMADGYHPTRAGYSQAMAPAVRAVIG</sequence>
<dbReference type="GO" id="GO:0004806">
    <property type="term" value="F:triacylglycerol lipase activity"/>
    <property type="evidence" value="ECO:0007669"/>
    <property type="project" value="TreeGrafter"/>
</dbReference>
<dbReference type="AlphaFoldDB" id="A0A7Z0ITH1"/>
<gene>
    <name evidence="5" type="ORF">BJ988_003792</name>
</gene>
<name>A0A7Z0ITH1_9ACTN</name>
<dbReference type="InterPro" id="IPR013830">
    <property type="entry name" value="SGNH_hydro"/>
</dbReference>
<feature type="chain" id="PRO_5038819839" evidence="3">
    <location>
        <begin position="25"/>
        <end position="265"/>
    </location>
</feature>
<dbReference type="PANTHER" id="PTHR37981">
    <property type="entry name" value="LIPASE 2"/>
    <property type="match status" value="1"/>
</dbReference>
<protein>
    <submittedName>
        <fullName evidence="5">Lysophospholipase L1-like esterase</fullName>
    </submittedName>
</protein>
<feature type="signal peptide" evidence="3">
    <location>
        <begin position="1"/>
        <end position="24"/>
    </location>
</feature>
<dbReference type="RefSeq" id="WP_179659487.1">
    <property type="nucleotide sequence ID" value="NZ_JACBZR010000001.1"/>
</dbReference>
<feature type="disulfide bond" evidence="2">
    <location>
        <begin position="121"/>
        <end position="129"/>
    </location>
</feature>
<dbReference type="GO" id="GO:0019433">
    <property type="term" value="P:triglyceride catabolic process"/>
    <property type="evidence" value="ECO:0007669"/>
    <property type="project" value="TreeGrafter"/>
</dbReference>
<organism evidence="5 6">
    <name type="scientific">Nocardioides panzhihuensis</name>
    <dbReference type="NCBI Taxonomy" id="860243"/>
    <lineage>
        <taxon>Bacteria</taxon>
        <taxon>Bacillati</taxon>
        <taxon>Actinomycetota</taxon>
        <taxon>Actinomycetes</taxon>
        <taxon>Propionibacteriales</taxon>
        <taxon>Nocardioidaceae</taxon>
        <taxon>Nocardioides</taxon>
    </lineage>
</organism>
<evidence type="ECO:0000313" key="5">
    <source>
        <dbReference type="EMBL" id="NYI79144.1"/>
    </source>
</evidence>